<keyword evidence="1" id="KW-0547">Nucleotide-binding</keyword>
<dbReference type="FunFam" id="3.40.50.300:FF:001447">
    <property type="entry name" value="Ras-related protein Rab-1B"/>
    <property type="match status" value="1"/>
</dbReference>
<sequence length="183" mass="20765">MSGEKVKTVVLKLALLGDAGVGKTSLINMYTEQHFREDYKPTLGVSITVKELEIGELNTQIRLVLWDIAGQDRYELCRNMFFQGIIGALLVYDTTRHSTFQNIEAKWLRDLKEFGEGDPIFVLIGNKIDLKDSRIVSTEKGKELSEKLIAIDFLETSAKYGDNVENTFKKLVYKVLKDKGIEV</sequence>
<organism evidence="3">
    <name type="scientific">marine sediment metagenome</name>
    <dbReference type="NCBI Taxonomy" id="412755"/>
    <lineage>
        <taxon>unclassified sequences</taxon>
        <taxon>metagenomes</taxon>
        <taxon>ecological metagenomes</taxon>
    </lineage>
</organism>
<dbReference type="InterPro" id="IPR001806">
    <property type="entry name" value="Small_GTPase"/>
</dbReference>
<dbReference type="PANTHER" id="PTHR47977">
    <property type="entry name" value="RAS-RELATED PROTEIN RAB"/>
    <property type="match status" value="1"/>
</dbReference>
<dbReference type="SMART" id="SM00173">
    <property type="entry name" value="RAS"/>
    <property type="match status" value="1"/>
</dbReference>
<dbReference type="Pfam" id="PF00071">
    <property type="entry name" value="Ras"/>
    <property type="match status" value="1"/>
</dbReference>
<dbReference type="CDD" id="cd00154">
    <property type="entry name" value="Rab"/>
    <property type="match status" value="1"/>
</dbReference>
<dbReference type="PROSITE" id="PS51420">
    <property type="entry name" value="RHO"/>
    <property type="match status" value="1"/>
</dbReference>
<keyword evidence="2" id="KW-0342">GTP-binding</keyword>
<dbReference type="Gene3D" id="3.40.50.300">
    <property type="entry name" value="P-loop containing nucleotide triphosphate hydrolases"/>
    <property type="match status" value="1"/>
</dbReference>
<proteinExistence type="predicted"/>
<evidence type="ECO:0008006" key="4">
    <source>
        <dbReference type="Google" id="ProtNLM"/>
    </source>
</evidence>
<dbReference type="NCBIfam" id="TIGR00231">
    <property type="entry name" value="small_GTP"/>
    <property type="match status" value="1"/>
</dbReference>
<dbReference type="AlphaFoldDB" id="A0A0F9RAZ7"/>
<protein>
    <recommendedName>
        <fullName evidence="4">GTP-binding protein</fullName>
    </recommendedName>
</protein>
<dbReference type="PROSITE" id="PS51419">
    <property type="entry name" value="RAB"/>
    <property type="match status" value="1"/>
</dbReference>
<dbReference type="SMART" id="SM00175">
    <property type="entry name" value="RAB"/>
    <property type="match status" value="1"/>
</dbReference>
<gene>
    <name evidence="3" type="ORF">LCGC14_0671860</name>
</gene>
<dbReference type="SMART" id="SM00174">
    <property type="entry name" value="RHO"/>
    <property type="match status" value="1"/>
</dbReference>
<name>A0A0F9RAZ7_9ZZZZ</name>
<dbReference type="EMBL" id="LAZR01001324">
    <property type="protein sequence ID" value="KKN46542.1"/>
    <property type="molecule type" value="Genomic_DNA"/>
</dbReference>
<dbReference type="PROSITE" id="PS51421">
    <property type="entry name" value="RAS"/>
    <property type="match status" value="1"/>
</dbReference>
<evidence type="ECO:0000256" key="1">
    <source>
        <dbReference type="ARBA" id="ARBA00022741"/>
    </source>
</evidence>
<evidence type="ECO:0000313" key="3">
    <source>
        <dbReference type="EMBL" id="KKN46542.1"/>
    </source>
</evidence>
<dbReference type="GO" id="GO:0005525">
    <property type="term" value="F:GTP binding"/>
    <property type="evidence" value="ECO:0007669"/>
    <property type="project" value="UniProtKB-KW"/>
</dbReference>
<reference evidence="3" key="1">
    <citation type="journal article" date="2015" name="Nature">
        <title>Complex archaea that bridge the gap between prokaryotes and eukaryotes.</title>
        <authorList>
            <person name="Spang A."/>
            <person name="Saw J.H."/>
            <person name="Jorgensen S.L."/>
            <person name="Zaremba-Niedzwiedzka K."/>
            <person name="Martijn J."/>
            <person name="Lind A.E."/>
            <person name="van Eijk R."/>
            <person name="Schleper C."/>
            <person name="Guy L."/>
            <person name="Ettema T.J."/>
        </authorList>
    </citation>
    <scope>NUCLEOTIDE SEQUENCE</scope>
</reference>
<dbReference type="InterPro" id="IPR005225">
    <property type="entry name" value="Small_GTP-bd"/>
</dbReference>
<dbReference type="PRINTS" id="PR00449">
    <property type="entry name" value="RASTRNSFRMNG"/>
</dbReference>
<dbReference type="GO" id="GO:0003924">
    <property type="term" value="F:GTPase activity"/>
    <property type="evidence" value="ECO:0007669"/>
    <property type="project" value="InterPro"/>
</dbReference>
<dbReference type="InterPro" id="IPR027417">
    <property type="entry name" value="P-loop_NTPase"/>
</dbReference>
<accession>A0A0F9RAZ7</accession>
<dbReference type="SUPFAM" id="SSF52540">
    <property type="entry name" value="P-loop containing nucleoside triphosphate hydrolases"/>
    <property type="match status" value="1"/>
</dbReference>
<evidence type="ECO:0000256" key="2">
    <source>
        <dbReference type="ARBA" id="ARBA00023134"/>
    </source>
</evidence>
<comment type="caution">
    <text evidence="3">The sequence shown here is derived from an EMBL/GenBank/DDBJ whole genome shotgun (WGS) entry which is preliminary data.</text>
</comment>
<dbReference type="InterPro" id="IPR050227">
    <property type="entry name" value="Rab"/>
</dbReference>
<dbReference type="SMART" id="SM00176">
    <property type="entry name" value="RAN"/>
    <property type="match status" value="1"/>
</dbReference>